<name>A0A1S1LNP9_MYCCH</name>
<organism evidence="1 2">
    <name type="scientific">Mycobacteroides chelonae</name>
    <name type="common">Mycobacterium chelonae</name>
    <dbReference type="NCBI Taxonomy" id="1774"/>
    <lineage>
        <taxon>Bacteria</taxon>
        <taxon>Bacillati</taxon>
        <taxon>Actinomycetota</taxon>
        <taxon>Actinomycetes</taxon>
        <taxon>Mycobacteriales</taxon>
        <taxon>Mycobacteriaceae</taxon>
        <taxon>Mycobacteroides</taxon>
    </lineage>
</organism>
<proteinExistence type="predicted"/>
<protein>
    <submittedName>
        <fullName evidence="1">Uncharacterized protein</fullName>
    </submittedName>
</protein>
<reference evidence="1 2" key="1">
    <citation type="submission" date="2016-10" db="EMBL/GenBank/DDBJ databases">
        <title>Evaluation of Human, Veterinary and Environmental Mycobacterium chelonae Isolates by Core Genome Phylogenomic Analysis, Targeted Gene Comparison, and Anti-microbial Susceptibility Patterns: A Tale of Mistaken Identities.</title>
        <authorList>
            <person name="Fogelson S.B."/>
            <person name="Camus A.C."/>
            <person name="Lorenz W."/>
            <person name="Vasireddy R."/>
            <person name="Vasireddy S."/>
            <person name="Smith T."/>
            <person name="Brown-Elliott B.A."/>
            <person name="Wallace R.J.Jr."/>
            <person name="Hasan N.A."/>
            <person name="Reischl U."/>
            <person name="Sanchez S."/>
        </authorList>
    </citation>
    <scope>NUCLEOTIDE SEQUENCE [LARGE SCALE GENOMIC DNA]</scope>
    <source>
        <strain evidence="1 2">15515</strain>
    </source>
</reference>
<dbReference type="EMBL" id="MLIQ01000021">
    <property type="protein sequence ID" value="OHU52335.1"/>
    <property type="molecule type" value="Genomic_DNA"/>
</dbReference>
<comment type="caution">
    <text evidence="1">The sequence shown here is derived from an EMBL/GenBank/DDBJ whole genome shotgun (WGS) entry which is preliminary data.</text>
</comment>
<accession>A0A1S1LNP9</accession>
<sequence>MHGRQPTQFDGTTRGSIMKTHTTLLCDTTIAPDGAVVVIEDVGAHGFGGVYVHADMECESDMPRHALWVHTMNADECELAGRLIRVRILSGTADTAGLGELVFDGHLALASGILAVGEAHNPGRQLLFGVPATIHVSVYTHDAVGAVHFNHPPAEYAVSGPSDVTVLLHDSPALSGPISNTVVRRPWWRRRPQWPAAPVI</sequence>
<dbReference type="AlphaFoldDB" id="A0A1S1LNP9"/>
<evidence type="ECO:0000313" key="1">
    <source>
        <dbReference type="EMBL" id="OHU52335.1"/>
    </source>
</evidence>
<evidence type="ECO:0000313" key="2">
    <source>
        <dbReference type="Proteomes" id="UP000180043"/>
    </source>
</evidence>
<gene>
    <name evidence="1" type="ORF">BKG82_18905</name>
</gene>
<dbReference type="Proteomes" id="UP000180043">
    <property type="component" value="Unassembled WGS sequence"/>
</dbReference>